<dbReference type="InterPro" id="IPR036457">
    <property type="entry name" value="PPM-type-like_dom_sf"/>
</dbReference>
<dbReference type="Proteomes" id="UP000182089">
    <property type="component" value="Unassembled WGS sequence"/>
</dbReference>
<reference evidence="2 3" key="1">
    <citation type="submission" date="2016-10" db="EMBL/GenBank/DDBJ databases">
        <authorList>
            <person name="Varghese N."/>
            <person name="Submissions S."/>
        </authorList>
    </citation>
    <scope>NUCLEOTIDE SEQUENCE [LARGE SCALE GENOMIC DNA]</scope>
    <source>
        <strain evidence="2 3">WC1T17</strain>
    </source>
</reference>
<dbReference type="SMART" id="SM00332">
    <property type="entry name" value="PP2Cc"/>
    <property type="match status" value="1"/>
</dbReference>
<name>A0ABY1ABM9_9LACO</name>
<evidence type="ECO:0000259" key="1">
    <source>
        <dbReference type="PROSITE" id="PS51746"/>
    </source>
</evidence>
<accession>A0ABY1ABM9</accession>
<feature type="domain" description="PPM-type phosphatase" evidence="1">
    <location>
        <begin position="2"/>
        <end position="242"/>
    </location>
</feature>
<gene>
    <name evidence="2" type="ORF">SAMN05216431_106101</name>
</gene>
<comment type="caution">
    <text evidence="2">The sequence shown here is derived from an EMBL/GenBank/DDBJ whole genome shotgun (WGS) entry which is preliminary data.</text>
</comment>
<evidence type="ECO:0000313" key="2">
    <source>
        <dbReference type="EMBL" id="SEM66963.1"/>
    </source>
</evidence>
<proteinExistence type="predicted"/>
<dbReference type="NCBIfam" id="NF033484">
    <property type="entry name" value="Stp1_PP2C_phos"/>
    <property type="match status" value="1"/>
</dbReference>
<evidence type="ECO:0000313" key="3">
    <source>
        <dbReference type="Proteomes" id="UP000182089"/>
    </source>
</evidence>
<dbReference type="Gene3D" id="3.60.40.10">
    <property type="entry name" value="PPM-type phosphatase domain"/>
    <property type="match status" value="1"/>
</dbReference>
<dbReference type="Pfam" id="PF13672">
    <property type="entry name" value="PP2C_2"/>
    <property type="match status" value="1"/>
</dbReference>
<protein>
    <submittedName>
        <fullName evidence="2">Protein phosphatase</fullName>
    </submittedName>
</protein>
<dbReference type="SMART" id="SM00331">
    <property type="entry name" value="PP2C_SIG"/>
    <property type="match status" value="1"/>
</dbReference>
<dbReference type="PANTHER" id="PTHR13832">
    <property type="entry name" value="PROTEIN PHOSPHATASE 2C"/>
    <property type="match status" value="1"/>
</dbReference>
<dbReference type="InterPro" id="IPR001932">
    <property type="entry name" value="PPM-type_phosphatase-like_dom"/>
</dbReference>
<dbReference type="PROSITE" id="PS51746">
    <property type="entry name" value="PPM_2"/>
    <property type="match status" value="1"/>
</dbReference>
<sequence>MEVAYLSDIGKKRVNNEDSVGTFKNKAGATLVIIADGLGGYQGGEIASGMAVSHLGYLFEQTQFIHEYDCKLWLKEKVALENQVILTRAHEYEDLQGMGTTLVCAFIYQTNCLIAHIGDSRAYLFRQEILTQMTEDHSWVNELVKRGELSKEEAKSSPKKNIITRTLGISDSAKLDFNTCQLKDNDILLLCSDGLTNMVADDFIASVLGKTELSLKDKCQILINQANQNGGKDNITALLAQKKVEKKEVDNT</sequence>
<organism evidence="2 3">
    <name type="scientific">Ligilactobacillus ruminis</name>
    <dbReference type="NCBI Taxonomy" id="1623"/>
    <lineage>
        <taxon>Bacteria</taxon>
        <taxon>Bacillati</taxon>
        <taxon>Bacillota</taxon>
        <taxon>Bacilli</taxon>
        <taxon>Lactobacillales</taxon>
        <taxon>Lactobacillaceae</taxon>
        <taxon>Ligilactobacillus</taxon>
    </lineage>
</organism>
<dbReference type="EMBL" id="FOCC01000006">
    <property type="protein sequence ID" value="SEM66963.1"/>
    <property type="molecule type" value="Genomic_DNA"/>
</dbReference>
<dbReference type="CDD" id="cd00143">
    <property type="entry name" value="PP2Cc"/>
    <property type="match status" value="1"/>
</dbReference>
<dbReference type="InterPro" id="IPR015655">
    <property type="entry name" value="PP2C"/>
</dbReference>
<dbReference type="SUPFAM" id="SSF81606">
    <property type="entry name" value="PP2C-like"/>
    <property type="match status" value="1"/>
</dbReference>
<dbReference type="PANTHER" id="PTHR13832:SF860">
    <property type="entry name" value="PROTEIN PHOSPHATASE PHPP"/>
    <property type="match status" value="1"/>
</dbReference>